<name>A0A2T1C8X2_9CYAN</name>
<reference evidence="1 2" key="2">
    <citation type="submission" date="2018-03" db="EMBL/GenBank/DDBJ databases">
        <title>The ancient ancestry and fast evolution of plastids.</title>
        <authorList>
            <person name="Moore K.R."/>
            <person name="Magnabosco C."/>
            <person name="Momper L."/>
            <person name="Gold D.A."/>
            <person name="Bosak T."/>
            <person name="Fournier G.P."/>
        </authorList>
    </citation>
    <scope>NUCLEOTIDE SEQUENCE [LARGE SCALE GENOMIC DNA]</scope>
    <source>
        <strain evidence="1 2">CCAP 1448/3</strain>
    </source>
</reference>
<proteinExistence type="predicted"/>
<accession>A0A2T1C8X2</accession>
<protein>
    <submittedName>
        <fullName evidence="1">Uncharacterized protein</fullName>
    </submittedName>
</protein>
<dbReference type="Proteomes" id="UP000238762">
    <property type="component" value="Unassembled WGS sequence"/>
</dbReference>
<reference evidence="1 2" key="1">
    <citation type="submission" date="2018-02" db="EMBL/GenBank/DDBJ databases">
        <authorList>
            <person name="Cohen D.B."/>
            <person name="Kent A.D."/>
        </authorList>
    </citation>
    <scope>NUCLEOTIDE SEQUENCE [LARGE SCALE GENOMIC DNA]</scope>
    <source>
        <strain evidence="1 2">CCAP 1448/3</strain>
    </source>
</reference>
<sequence>MNPNPKIPDTLAFNLERINETSSENVLGYYLTSTATIHVEDTHDEPSKIFVDDDLNKIAKHLINTDNPQLTISIHGYANKKSDSVERSNKICRYASKNDNISRSSNVFIGYR</sequence>
<gene>
    <name evidence="1" type="ORF">C7B64_03340</name>
</gene>
<keyword evidence="2" id="KW-1185">Reference proteome</keyword>
<evidence type="ECO:0000313" key="2">
    <source>
        <dbReference type="Proteomes" id="UP000238762"/>
    </source>
</evidence>
<dbReference type="AlphaFoldDB" id="A0A2T1C8X2"/>
<dbReference type="EMBL" id="PVWJ01000010">
    <property type="protein sequence ID" value="PSB04597.1"/>
    <property type="molecule type" value="Genomic_DNA"/>
</dbReference>
<comment type="caution">
    <text evidence="1">The sequence shown here is derived from an EMBL/GenBank/DDBJ whole genome shotgun (WGS) entry which is preliminary data.</text>
</comment>
<organism evidence="1 2">
    <name type="scientific">Merismopedia glauca CCAP 1448/3</name>
    <dbReference type="NCBI Taxonomy" id="1296344"/>
    <lineage>
        <taxon>Bacteria</taxon>
        <taxon>Bacillati</taxon>
        <taxon>Cyanobacteriota</taxon>
        <taxon>Cyanophyceae</taxon>
        <taxon>Synechococcales</taxon>
        <taxon>Merismopediaceae</taxon>
        <taxon>Merismopedia</taxon>
    </lineage>
</organism>
<evidence type="ECO:0000313" key="1">
    <source>
        <dbReference type="EMBL" id="PSB04597.1"/>
    </source>
</evidence>
<dbReference type="RefSeq" id="WP_106287230.1">
    <property type="nucleotide sequence ID" value="NZ_CAWNTC010000177.1"/>
</dbReference>